<dbReference type="SUPFAM" id="SSF50494">
    <property type="entry name" value="Trypsin-like serine proteases"/>
    <property type="match status" value="4"/>
</dbReference>
<accession>A0A7E5W293</accession>
<dbReference type="RefSeq" id="XP_026734740.1">
    <property type="nucleotide sequence ID" value="XM_026878939.1"/>
</dbReference>
<dbReference type="GO" id="GO:0006508">
    <property type="term" value="P:proteolysis"/>
    <property type="evidence" value="ECO:0007669"/>
    <property type="project" value="InterPro"/>
</dbReference>
<dbReference type="Proteomes" id="UP000322000">
    <property type="component" value="Chromosome 11"/>
</dbReference>
<name>A0A7E5W293_TRINI</name>
<dbReference type="PROSITE" id="PS50240">
    <property type="entry name" value="TRYPSIN_DOM"/>
    <property type="match status" value="4"/>
</dbReference>
<feature type="non-terminal residue" evidence="5">
    <location>
        <position position="1"/>
    </location>
</feature>
<proteinExistence type="inferred from homology"/>
<feature type="domain" description="Peptidase S1" evidence="3">
    <location>
        <begin position="572"/>
        <end position="813"/>
    </location>
</feature>
<dbReference type="GeneID" id="113498794"/>
<dbReference type="InterPro" id="IPR001254">
    <property type="entry name" value="Trypsin_dom"/>
</dbReference>
<dbReference type="Gene3D" id="2.40.10.10">
    <property type="entry name" value="Trypsin-like serine proteases"/>
    <property type="match status" value="7"/>
</dbReference>
<evidence type="ECO:0000256" key="2">
    <source>
        <dbReference type="ARBA" id="ARBA00024195"/>
    </source>
</evidence>
<evidence type="ECO:0000313" key="5">
    <source>
        <dbReference type="RefSeq" id="XP_026734740.1"/>
    </source>
</evidence>
<dbReference type="OrthoDB" id="10064156at2759"/>
<keyword evidence="4" id="KW-1185">Reference proteome</keyword>
<dbReference type="InterPro" id="IPR009003">
    <property type="entry name" value="Peptidase_S1_PA"/>
</dbReference>
<organism evidence="4 5">
    <name type="scientific">Trichoplusia ni</name>
    <name type="common">Cabbage looper</name>
    <dbReference type="NCBI Taxonomy" id="7111"/>
    <lineage>
        <taxon>Eukaryota</taxon>
        <taxon>Metazoa</taxon>
        <taxon>Ecdysozoa</taxon>
        <taxon>Arthropoda</taxon>
        <taxon>Hexapoda</taxon>
        <taxon>Insecta</taxon>
        <taxon>Pterygota</taxon>
        <taxon>Neoptera</taxon>
        <taxon>Endopterygota</taxon>
        <taxon>Lepidoptera</taxon>
        <taxon>Glossata</taxon>
        <taxon>Ditrysia</taxon>
        <taxon>Noctuoidea</taxon>
        <taxon>Noctuidae</taxon>
        <taxon>Plusiinae</taxon>
        <taxon>Trichoplusia</taxon>
    </lineage>
</organism>
<feature type="domain" description="Peptidase S1" evidence="3">
    <location>
        <begin position="1"/>
        <end position="193"/>
    </location>
</feature>
<dbReference type="KEGG" id="tnl:113498794"/>
<comment type="similarity">
    <text evidence="2">Belongs to the peptidase S1 family. CLIP subfamily.</text>
</comment>
<keyword evidence="1" id="KW-1015">Disulfide bond</keyword>
<reference evidence="5" key="1">
    <citation type="submission" date="2025-08" db="UniProtKB">
        <authorList>
            <consortium name="RefSeq"/>
        </authorList>
    </citation>
    <scope>IDENTIFICATION</scope>
</reference>
<feature type="domain" description="Peptidase S1" evidence="3">
    <location>
        <begin position="900"/>
        <end position="1156"/>
    </location>
</feature>
<dbReference type="GO" id="GO:0004252">
    <property type="term" value="F:serine-type endopeptidase activity"/>
    <property type="evidence" value="ECO:0007669"/>
    <property type="project" value="InterPro"/>
</dbReference>
<feature type="domain" description="Peptidase S1" evidence="3">
    <location>
        <begin position="262"/>
        <end position="503"/>
    </location>
</feature>
<evidence type="ECO:0000256" key="1">
    <source>
        <dbReference type="ARBA" id="ARBA00023157"/>
    </source>
</evidence>
<dbReference type="InterPro" id="IPR051487">
    <property type="entry name" value="Ser/Thr_Proteases_Immune/Dev"/>
</dbReference>
<gene>
    <name evidence="5" type="primary">LOC113498794</name>
</gene>
<evidence type="ECO:0000313" key="4">
    <source>
        <dbReference type="Proteomes" id="UP000322000"/>
    </source>
</evidence>
<dbReference type="InParanoid" id="A0A7E5W293"/>
<dbReference type="SMART" id="SM00020">
    <property type="entry name" value="Tryp_SPc"/>
    <property type="match status" value="3"/>
</dbReference>
<dbReference type="InterPro" id="IPR043504">
    <property type="entry name" value="Peptidase_S1_PA_chymotrypsin"/>
</dbReference>
<protein>
    <submittedName>
        <fullName evidence="5">Transmembrane protease serine 9-like</fullName>
    </submittedName>
</protein>
<sequence length="1550" mass="167124">SVNTKNLLVKGGEWKLGVEEEPLPFQIVQVDQVLTNPFNNDQAILILSEELRLAQNVAPICLPPPTETVDVVFNRTEKCIVTGWGKSVLQAHLQGSIIHGIDVSLLAPGECKNKISQRDLSNPLSAGCGQPTNPAHNICKVDVGSAIACTSDGIHYVLRGVYSWDSGCQVKNTIFRFNSVDIEWFRWATGQIESKRFAKFTTTTSTTTESRVPGTTTVKKINEKKVKTEVGRIGVTDITTYRVFLKKYRDDGKCGLQYPQKPYGNRKELELDFAEIPWQAMILLKTDKSLLCGGAIVQPNVVMTTGSCVKDVDTKNLLVKGGEWKLGVEEEPLPFQIVQVDQVLTNPFNNDQAILILSEELRLAQNVAPICLPPPTETVDVVFNRTEKCIVTGWGKSVLQAHLQGSIIHGIDVSLLAPGECKNKISQRDLSNPLSAGCGQPTNPAHNICKVDVGSAIACTSDGIHYVLRGVYSWDSGCQVKNPIFRFNSVDIEWFRWATGQIESKRFAKFTSTTSTTTESRVPGTTTVKKINEKKVTTEVGRIGVTDITTYRVFLKKYRDDGKCGLQYPQKPYGNRKELELDFAEIPWQAMILLKTDKSLLCGGAIVQPNVVMTTGSCVKGVDTKNLLVKGGEWKLGVEEEPLPFQIVQVDQVLTNPFNNDQAILILSEELRLAQNVAPICLPPPTETVDVVFNRTEKCIVTGWGKSVLQAHLQGSIIHGIDVSLLAPGECKNKISQRDLSNPLSAGCGQPTNPAHNICKVDVGSAIACTSDGIHYVLRGVYSWDSGCQVKNPIFRFNSVDIEWFRWATGQIESKRFAKFTTTTSTTTESRVPGTTTVKKINEKNVETGVVSVKTTTPTQQKPNQGSDLVSEKENSKYMRRVFLKKYSGSGECGVQNPQLPQGNHKDSEVDFAEIPWQATIMLQTNYTQLCGGVIARPDVVITSANCVQGLDAEKLVVKTGEWILGEGSRKKEPLPHQIVKVQHILRHPGFIEGFSSNDAAILVLAEDLKLAPHVAPICLPASTETFNVVYNKPGKCIVTGWGKSVLQAHLERSVIHGIGVSVLAPGICANRISRDYSYLRDLYDPKSTACGQPSNPDKNFCQADVGSAVACTTDGIHYVLRGIYSWDSGCEVGKQLIGIYKFDIEWYEWAIGQIESVRFSEYVVTTITETQRRVTTKPIVKSTTTVETITTNGFNTGTTTTGITGTTKTSGVQGTFNYGNAGKNDVASKNSGLKEVITTVTNKKVITTGASPVGTAINGGIQGTVNYGNAGKIDVASKNFGRKEVITTVTNKKVITTGASPVGTAINGGIQGTVNYGNAGKIDVASKNLGRKEVITTVTNKKVITTGASPVGTAINGGIQGTVNYGNAGKIDVASKNVGRKEVITTVTNKKVITTGASPVGTAINGGIQGTVNYGNAGKIDVASKNLGRKEVITTVTNKKVITTGASPIGTAINGGIQGTVNYGNAGKIDVASKNLGRKEVITTVTDKKFITTGASPVGTTINGGIQGISGSAKSLPGVQKPAGESKQFVYTNVGGDLSQLIKSFKPKQ</sequence>
<dbReference type="PANTHER" id="PTHR24256">
    <property type="entry name" value="TRYPTASE-RELATED"/>
    <property type="match status" value="1"/>
</dbReference>
<evidence type="ECO:0000259" key="3">
    <source>
        <dbReference type="PROSITE" id="PS50240"/>
    </source>
</evidence>
<dbReference type="Pfam" id="PF00089">
    <property type="entry name" value="Trypsin"/>
    <property type="match status" value="4"/>
</dbReference>